<dbReference type="Proteomes" id="UP000195570">
    <property type="component" value="Unassembled WGS sequence"/>
</dbReference>
<evidence type="ECO:0000313" key="6">
    <source>
        <dbReference type="EMBL" id="SCU67695.1"/>
    </source>
</evidence>
<accession>A0A1G4I6Y1</accession>
<feature type="transmembrane region" description="Helical" evidence="5">
    <location>
        <begin position="370"/>
        <end position="389"/>
    </location>
</feature>
<dbReference type="AlphaFoldDB" id="A0A1G4I6Y1"/>
<evidence type="ECO:0000256" key="5">
    <source>
        <dbReference type="SAM" id="Phobius"/>
    </source>
</evidence>
<protein>
    <submittedName>
        <fullName evidence="6">CMP-sialic acid transporter, putative</fullName>
    </submittedName>
</protein>
<proteinExistence type="predicted"/>
<keyword evidence="7" id="KW-1185">Reference proteome</keyword>
<dbReference type="PIRSF" id="PIRSF005799">
    <property type="entry name" value="UDP-gal_transpt"/>
    <property type="match status" value="1"/>
</dbReference>
<dbReference type="EMBL" id="CZPT02000791">
    <property type="protein sequence ID" value="SCU67695.1"/>
    <property type="molecule type" value="Genomic_DNA"/>
</dbReference>
<dbReference type="SUPFAM" id="SSF103481">
    <property type="entry name" value="Multidrug resistance efflux transporter EmrE"/>
    <property type="match status" value="1"/>
</dbReference>
<dbReference type="Pfam" id="PF04142">
    <property type="entry name" value="Nuc_sug_transp"/>
    <property type="match status" value="2"/>
</dbReference>
<evidence type="ECO:0000313" key="7">
    <source>
        <dbReference type="Proteomes" id="UP000195570"/>
    </source>
</evidence>
<dbReference type="GO" id="GO:0015165">
    <property type="term" value="F:pyrimidine nucleotide-sugar transmembrane transporter activity"/>
    <property type="evidence" value="ECO:0007669"/>
    <property type="project" value="InterPro"/>
</dbReference>
<dbReference type="PANTHER" id="PTHR10231">
    <property type="entry name" value="NUCLEOTIDE-SUGAR TRANSMEMBRANE TRANSPORTER"/>
    <property type="match status" value="1"/>
</dbReference>
<comment type="caution">
    <text evidence="6">The sequence shown here is derived from an EMBL/GenBank/DDBJ whole genome shotgun (WGS) entry which is preliminary data.</text>
</comment>
<sequence>MFPLRSVSSSQFNSQANSYSLFHYVLLVLLTVQNATIVILMSYTQQRQSSKDPSNRFNTSHVVMMTEMVKFLMSLAWCAWDVFSTIAPRGSRVLDDSGTDASETPLGHRGSDVMRDVKTLKQDQKLLCYEDSHEDNSNGAKLATNMESAPADLSSDAQSIEVEINREGFCGLFLLQLLHRSAVPTAVPAIIYAFQNYVMFVALANMEPTLFQVTYQTKILGTALLLWIFLGRTFSSQQWMALFLLMAGVVLAQLGSKHSSRKPEEKTNSVEISGSYVVGVVATTMAVLCSSAGAVMSEWLFKSKDASLSSHTSTKNVHLSAYSVVCYIVAQLLAGSGSNTQGQAQVNATPDDVNAGTSFFQEYFRGFDSLVWLMIFVQAVGGLLVALVIKHTDNIMKAFAAGCSIVLSGILSLLIYSFVPGILFVIGSMLCIVALIIYSRG</sequence>
<evidence type="ECO:0000256" key="2">
    <source>
        <dbReference type="ARBA" id="ARBA00022692"/>
    </source>
</evidence>
<feature type="transmembrane region" description="Helical" evidence="5">
    <location>
        <begin position="422"/>
        <end position="439"/>
    </location>
</feature>
<dbReference type="GO" id="GO:0000139">
    <property type="term" value="C:Golgi membrane"/>
    <property type="evidence" value="ECO:0007669"/>
    <property type="project" value="InterPro"/>
</dbReference>
<dbReference type="GeneID" id="92378988"/>
<dbReference type="InterPro" id="IPR037185">
    <property type="entry name" value="EmrE-like"/>
</dbReference>
<dbReference type="VEuPathDB" id="TriTrypDB:TEOVI_000504800"/>
<name>A0A1G4I6Y1_TRYEQ</name>
<dbReference type="Gene3D" id="1.10.3730.20">
    <property type="match status" value="1"/>
</dbReference>
<feature type="transmembrane region" description="Helical" evidence="5">
    <location>
        <begin position="210"/>
        <end position="230"/>
    </location>
</feature>
<reference evidence="6" key="1">
    <citation type="submission" date="2016-09" db="EMBL/GenBank/DDBJ databases">
        <authorList>
            <person name="Hebert L."/>
            <person name="Moumen B."/>
        </authorList>
    </citation>
    <scope>NUCLEOTIDE SEQUENCE [LARGE SCALE GENOMIC DNA]</scope>
    <source>
        <strain evidence="6">OVI</strain>
    </source>
</reference>
<evidence type="ECO:0000256" key="3">
    <source>
        <dbReference type="ARBA" id="ARBA00022989"/>
    </source>
</evidence>
<feature type="transmembrane region" description="Helical" evidence="5">
    <location>
        <begin position="21"/>
        <end position="43"/>
    </location>
</feature>
<evidence type="ECO:0000256" key="4">
    <source>
        <dbReference type="ARBA" id="ARBA00023136"/>
    </source>
</evidence>
<feature type="transmembrane region" description="Helical" evidence="5">
    <location>
        <begin position="317"/>
        <end position="334"/>
    </location>
</feature>
<feature type="transmembrane region" description="Helical" evidence="5">
    <location>
        <begin position="398"/>
        <end position="416"/>
    </location>
</feature>
<organism evidence="6 7">
    <name type="scientific">Trypanosoma equiperdum</name>
    <dbReference type="NCBI Taxonomy" id="5694"/>
    <lineage>
        <taxon>Eukaryota</taxon>
        <taxon>Discoba</taxon>
        <taxon>Euglenozoa</taxon>
        <taxon>Kinetoplastea</taxon>
        <taxon>Metakinetoplastina</taxon>
        <taxon>Trypanosomatida</taxon>
        <taxon>Trypanosomatidae</taxon>
        <taxon>Trypanosoma</taxon>
    </lineage>
</organism>
<keyword evidence="4 5" id="KW-0472">Membrane</keyword>
<keyword evidence="3 5" id="KW-1133">Transmembrane helix</keyword>
<gene>
    <name evidence="6" type="ORF">TEOVI_000504800</name>
</gene>
<dbReference type="RefSeq" id="XP_067078976.1">
    <property type="nucleotide sequence ID" value="XM_067222875.1"/>
</dbReference>
<feature type="transmembrane region" description="Helical" evidence="5">
    <location>
        <begin position="182"/>
        <end position="204"/>
    </location>
</feature>
<dbReference type="InterPro" id="IPR007271">
    <property type="entry name" value="Nuc_sug_transpt"/>
</dbReference>
<comment type="subcellular location">
    <subcellularLocation>
        <location evidence="1">Membrane</location>
        <topology evidence="1">Multi-pass membrane protein</topology>
    </subcellularLocation>
</comment>
<dbReference type="NCBIfam" id="TIGR00803">
    <property type="entry name" value="nst"/>
    <property type="match status" value="1"/>
</dbReference>
<evidence type="ECO:0000256" key="1">
    <source>
        <dbReference type="ARBA" id="ARBA00004141"/>
    </source>
</evidence>
<feature type="transmembrane region" description="Helical" evidence="5">
    <location>
        <begin position="276"/>
        <end position="296"/>
    </location>
</feature>
<keyword evidence="2 5" id="KW-0812">Transmembrane</keyword>
<feature type="transmembrane region" description="Helical" evidence="5">
    <location>
        <begin position="239"/>
        <end position="256"/>
    </location>
</feature>